<dbReference type="InterPro" id="IPR040079">
    <property type="entry name" value="Glutathione_S-Trfase"/>
</dbReference>
<protein>
    <recommendedName>
        <fullName evidence="3">Glutathione S-transferase</fullName>
        <ecNumber evidence="3">2.5.1.18</ecNumber>
    </recommendedName>
</protein>
<dbReference type="GO" id="GO:0004364">
    <property type="term" value="F:glutathione transferase activity"/>
    <property type="evidence" value="ECO:0007669"/>
    <property type="project" value="UniProtKB-UniRule"/>
</dbReference>
<dbReference type="Proteomes" id="UP000000226">
    <property type="component" value="Chromosome 5"/>
</dbReference>
<comment type="catalytic activity">
    <reaction evidence="2 3">
        <text>RX + glutathione = an S-substituted glutathione + a halide anion + H(+)</text>
        <dbReference type="Rhea" id="RHEA:16437"/>
        <dbReference type="ChEBI" id="CHEBI:15378"/>
        <dbReference type="ChEBI" id="CHEBI:16042"/>
        <dbReference type="ChEBI" id="CHEBI:17792"/>
        <dbReference type="ChEBI" id="CHEBI:57925"/>
        <dbReference type="ChEBI" id="CHEBI:90779"/>
        <dbReference type="EC" id="2.5.1.18"/>
    </reaction>
</comment>
<evidence type="ECO:0000259" key="5">
    <source>
        <dbReference type="PROSITE" id="PS50405"/>
    </source>
</evidence>
<dbReference type="STRING" id="3885.V7BW16"/>
<dbReference type="PANTHER" id="PTHR11260">
    <property type="entry name" value="GLUTATHIONE S-TRANSFERASE, GST, SUPERFAMILY, GST DOMAIN CONTAINING"/>
    <property type="match status" value="1"/>
</dbReference>
<evidence type="ECO:0000256" key="1">
    <source>
        <dbReference type="ARBA" id="ARBA00022679"/>
    </source>
</evidence>
<feature type="domain" description="GST N-terminal" evidence="4">
    <location>
        <begin position="5"/>
        <end position="84"/>
    </location>
</feature>
<organism evidence="6 7">
    <name type="scientific">Phaseolus vulgaris</name>
    <name type="common">Kidney bean</name>
    <name type="synonym">French bean</name>
    <dbReference type="NCBI Taxonomy" id="3885"/>
    <lineage>
        <taxon>Eukaryota</taxon>
        <taxon>Viridiplantae</taxon>
        <taxon>Streptophyta</taxon>
        <taxon>Embryophyta</taxon>
        <taxon>Tracheophyta</taxon>
        <taxon>Spermatophyta</taxon>
        <taxon>Magnoliopsida</taxon>
        <taxon>eudicotyledons</taxon>
        <taxon>Gunneridae</taxon>
        <taxon>Pentapetalae</taxon>
        <taxon>rosids</taxon>
        <taxon>fabids</taxon>
        <taxon>Fabales</taxon>
        <taxon>Fabaceae</taxon>
        <taxon>Papilionoideae</taxon>
        <taxon>50 kb inversion clade</taxon>
        <taxon>NPAAA clade</taxon>
        <taxon>indigoferoid/millettioid clade</taxon>
        <taxon>Phaseoleae</taxon>
        <taxon>Phaseolus</taxon>
    </lineage>
</organism>
<comment type="similarity">
    <text evidence="3">Belongs to the GST superfamily.</text>
</comment>
<reference evidence="7" key="1">
    <citation type="journal article" date="2014" name="Nat. Genet.">
        <title>A reference genome for common bean and genome-wide analysis of dual domestications.</title>
        <authorList>
            <person name="Schmutz J."/>
            <person name="McClean P.E."/>
            <person name="Mamidi S."/>
            <person name="Wu G.A."/>
            <person name="Cannon S.B."/>
            <person name="Grimwood J."/>
            <person name="Jenkins J."/>
            <person name="Shu S."/>
            <person name="Song Q."/>
            <person name="Chavarro C."/>
            <person name="Torres-Torres M."/>
            <person name="Geffroy V."/>
            <person name="Moghaddam S.M."/>
            <person name="Gao D."/>
            <person name="Abernathy B."/>
            <person name="Barry K."/>
            <person name="Blair M."/>
            <person name="Brick M.A."/>
            <person name="Chovatia M."/>
            <person name="Gepts P."/>
            <person name="Goodstein D.M."/>
            <person name="Gonzales M."/>
            <person name="Hellsten U."/>
            <person name="Hyten D.L."/>
            <person name="Jia G."/>
            <person name="Kelly J.D."/>
            <person name="Kudrna D."/>
            <person name="Lee R."/>
            <person name="Richard M.M."/>
            <person name="Miklas P.N."/>
            <person name="Osorno J.M."/>
            <person name="Rodrigues J."/>
            <person name="Thareau V."/>
            <person name="Urrea C.A."/>
            <person name="Wang M."/>
            <person name="Yu Y."/>
            <person name="Zhang M."/>
            <person name="Wing R.A."/>
            <person name="Cregan P.B."/>
            <person name="Rokhsar D.S."/>
            <person name="Jackson S.A."/>
        </authorList>
    </citation>
    <scope>NUCLEOTIDE SEQUENCE [LARGE SCALE GENOMIC DNA]</scope>
    <source>
        <strain evidence="7">cv. G19833</strain>
    </source>
</reference>
<comment type="subcellular location">
    <subcellularLocation>
        <location evidence="3">Cytoplasm</location>
        <location evidence="3">Cytosol</location>
    </subcellularLocation>
</comment>
<dbReference type="PANTHER" id="PTHR11260:SF781">
    <property type="entry name" value="GLUTATHIONE S-TRANSFERASE U19"/>
    <property type="match status" value="1"/>
</dbReference>
<dbReference type="SUPFAM" id="SSF52833">
    <property type="entry name" value="Thioredoxin-like"/>
    <property type="match status" value="1"/>
</dbReference>
<dbReference type="OMA" id="DKKMYEI"/>
<dbReference type="AlphaFoldDB" id="V7BW16"/>
<dbReference type="OrthoDB" id="202840at2759"/>
<dbReference type="Gramene" id="ESW21240">
    <property type="protein sequence ID" value="ESW21240"/>
    <property type="gene ID" value="PHAVU_005G054000g"/>
</dbReference>
<dbReference type="PROSITE" id="PS50404">
    <property type="entry name" value="GST_NTER"/>
    <property type="match status" value="1"/>
</dbReference>
<dbReference type="PROSITE" id="PS50405">
    <property type="entry name" value="GST_CTER"/>
    <property type="match status" value="1"/>
</dbReference>
<dbReference type="SFLD" id="SFLDS00019">
    <property type="entry name" value="Glutathione_Transferase_(cytos"/>
    <property type="match status" value="1"/>
</dbReference>
<dbReference type="InterPro" id="IPR045073">
    <property type="entry name" value="Omega/Tau-like"/>
</dbReference>
<comment type="function">
    <text evidence="3">Is involved in the conjugation of reduced glutathione to a wide number of exogenous and endogenous hydrophobic electrophiles.</text>
</comment>
<dbReference type="InterPro" id="IPR010987">
    <property type="entry name" value="Glutathione-S-Trfase_C-like"/>
</dbReference>
<dbReference type="InterPro" id="IPR036282">
    <property type="entry name" value="Glutathione-S-Trfase_C_sf"/>
</dbReference>
<evidence type="ECO:0000313" key="7">
    <source>
        <dbReference type="Proteomes" id="UP000000226"/>
    </source>
</evidence>
<dbReference type="Gene3D" id="3.40.30.10">
    <property type="entry name" value="Glutaredoxin"/>
    <property type="match status" value="1"/>
</dbReference>
<evidence type="ECO:0000259" key="4">
    <source>
        <dbReference type="PROSITE" id="PS50404"/>
    </source>
</evidence>
<dbReference type="CDD" id="cd03058">
    <property type="entry name" value="GST_N_Tau"/>
    <property type="match status" value="1"/>
</dbReference>
<dbReference type="InterPro" id="IPR036249">
    <property type="entry name" value="Thioredoxin-like_sf"/>
</dbReference>
<evidence type="ECO:0000256" key="3">
    <source>
        <dbReference type="RuleBase" id="RU369102"/>
    </source>
</evidence>
<accession>V7BW16</accession>
<feature type="domain" description="GST C-terminal" evidence="5">
    <location>
        <begin position="90"/>
        <end position="221"/>
    </location>
</feature>
<dbReference type="SFLD" id="SFLDG00358">
    <property type="entry name" value="Main_(cytGST)"/>
    <property type="match status" value="1"/>
</dbReference>
<dbReference type="InterPro" id="IPR045074">
    <property type="entry name" value="GST_C_Tau"/>
</dbReference>
<dbReference type="InterPro" id="IPR004045">
    <property type="entry name" value="Glutathione_S-Trfase_N"/>
</dbReference>
<dbReference type="EC" id="2.5.1.18" evidence="3"/>
<evidence type="ECO:0000256" key="2">
    <source>
        <dbReference type="ARBA" id="ARBA00047960"/>
    </source>
</evidence>
<dbReference type="GO" id="GO:0006749">
    <property type="term" value="P:glutathione metabolic process"/>
    <property type="evidence" value="ECO:0007669"/>
    <property type="project" value="InterPro"/>
</dbReference>
<keyword evidence="7" id="KW-1185">Reference proteome</keyword>
<dbReference type="SMR" id="V7BW16"/>
<dbReference type="FunFam" id="3.40.30.10:FF:000014">
    <property type="entry name" value="Tau class glutathione S-transferase"/>
    <property type="match status" value="1"/>
</dbReference>
<dbReference type="FunFam" id="1.20.1050.10:FF:000018">
    <property type="entry name" value="Glutathione S-transferase U20"/>
    <property type="match status" value="1"/>
</dbReference>
<proteinExistence type="inferred from homology"/>
<dbReference type="Pfam" id="PF02798">
    <property type="entry name" value="GST_N"/>
    <property type="match status" value="1"/>
</dbReference>
<dbReference type="GO" id="GO:0005829">
    <property type="term" value="C:cytosol"/>
    <property type="evidence" value="ECO:0007669"/>
    <property type="project" value="UniProtKB-SubCell"/>
</dbReference>
<dbReference type="EMBL" id="CM002292">
    <property type="protein sequence ID" value="ESW21240.1"/>
    <property type="molecule type" value="Genomic_DNA"/>
</dbReference>
<dbReference type="Gene3D" id="1.20.1050.10">
    <property type="match status" value="1"/>
</dbReference>
<gene>
    <name evidence="6" type="ORF">PHAVU_005G054000g</name>
</gene>
<name>V7BW16_PHAVU</name>
<evidence type="ECO:0000313" key="6">
    <source>
        <dbReference type="EMBL" id="ESW21240.1"/>
    </source>
</evidence>
<keyword evidence="3" id="KW-0963">Cytoplasm</keyword>
<dbReference type="eggNOG" id="KOG0406">
    <property type="taxonomic scope" value="Eukaryota"/>
</dbReference>
<sequence>MSMADEVVLLDFWPSPFGMRVRIALAEKGINYEYKEEDLKNKSPLLLQMNPVHKKIPVLIHKGKPISESLIVVQYIDEVWHDRTPLLPSDPYQRAQARFWADFVDKKMYDLGRKILWTSKGEENEVAKKEFIETLKVLEEQLGDRTYFGGDNLGFMDVALVPFYTWFEAYETFGGLNLESECPKFIAWAKRCLQKESVAKSLPDQHKIHEIVVEMRKKSGIE</sequence>
<dbReference type="CDD" id="cd03185">
    <property type="entry name" value="GST_C_Tau"/>
    <property type="match status" value="1"/>
</dbReference>
<dbReference type="SFLD" id="SFLDG01152">
    <property type="entry name" value="Main.3:_Omega-_and_Tau-like"/>
    <property type="match status" value="1"/>
</dbReference>
<dbReference type="SUPFAM" id="SSF47616">
    <property type="entry name" value="GST C-terminal domain-like"/>
    <property type="match status" value="1"/>
</dbReference>
<keyword evidence="1 3" id="KW-0808">Transferase</keyword>
<dbReference type="Pfam" id="PF13410">
    <property type="entry name" value="GST_C_2"/>
    <property type="match status" value="1"/>
</dbReference>